<evidence type="ECO:0000313" key="3">
    <source>
        <dbReference type="Proteomes" id="UP000515135"/>
    </source>
</evidence>
<dbReference type="OrthoDB" id="1884515at2759"/>
<dbReference type="RefSeq" id="XP_019628844.1">
    <property type="nucleotide sequence ID" value="XM_019773285.1"/>
</dbReference>
<dbReference type="KEGG" id="bbel:109473426"/>
<dbReference type="Gene3D" id="2.20.25.10">
    <property type="match status" value="1"/>
</dbReference>
<protein>
    <recommendedName>
        <fullName evidence="2">Protein preY, mitochondrial</fullName>
    </recommendedName>
</protein>
<dbReference type="PANTHER" id="PTHR33505:SF4">
    <property type="entry name" value="PROTEIN PREY, MITOCHONDRIAL"/>
    <property type="match status" value="1"/>
</dbReference>
<dbReference type="PANTHER" id="PTHR33505">
    <property type="entry name" value="ZGC:162634"/>
    <property type="match status" value="1"/>
</dbReference>
<dbReference type="AlphaFoldDB" id="A0A6P4Z4I3"/>
<dbReference type="GeneID" id="109473426"/>
<dbReference type="Pfam" id="PF03966">
    <property type="entry name" value="Trm112p"/>
    <property type="match status" value="1"/>
</dbReference>
<dbReference type="SUPFAM" id="SSF158997">
    <property type="entry name" value="Trm112p-like"/>
    <property type="match status" value="1"/>
</dbReference>
<evidence type="ECO:0000256" key="1">
    <source>
        <dbReference type="ARBA" id="ARBA00038479"/>
    </source>
</evidence>
<dbReference type="InterPro" id="IPR005651">
    <property type="entry name" value="Trm112-like"/>
</dbReference>
<dbReference type="Proteomes" id="UP000515135">
    <property type="component" value="Unplaced"/>
</dbReference>
<evidence type="ECO:0000313" key="4">
    <source>
        <dbReference type="RefSeq" id="XP_019628844.1"/>
    </source>
</evidence>
<keyword evidence="3" id="KW-1185">Reference proteome</keyword>
<dbReference type="HAMAP" id="MF_01187">
    <property type="entry name" value="UPF0434"/>
    <property type="match status" value="1"/>
</dbReference>
<accession>A0A6P4Z4I3</accession>
<gene>
    <name evidence="4" type="primary">LOC109473426</name>
</gene>
<sequence length="97" mass="10887">MAAPMARGASRLSLVFRRLLHSTVPSRCQEFDTKMLEIVVCPLSKKPLRYDPEKNELVSDELSVAYPIVNGIPNLIPEDARVIKKPEEPQDNGAKEQ</sequence>
<name>A0A6P4Z4I3_BRABE</name>
<proteinExistence type="inferred from homology"/>
<evidence type="ECO:0000256" key="2">
    <source>
        <dbReference type="ARBA" id="ARBA00040939"/>
    </source>
</evidence>
<reference evidence="4" key="1">
    <citation type="submission" date="2025-08" db="UniProtKB">
        <authorList>
            <consortium name="RefSeq"/>
        </authorList>
    </citation>
    <scope>IDENTIFICATION</scope>
    <source>
        <tissue evidence="4">Gonad</tissue>
    </source>
</reference>
<comment type="similarity">
    <text evidence="1">Belongs to the PREY family.</text>
</comment>
<organism evidence="3 4">
    <name type="scientific">Branchiostoma belcheri</name>
    <name type="common">Amphioxus</name>
    <dbReference type="NCBI Taxonomy" id="7741"/>
    <lineage>
        <taxon>Eukaryota</taxon>
        <taxon>Metazoa</taxon>
        <taxon>Chordata</taxon>
        <taxon>Cephalochordata</taxon>
        <taxon>Leptocardii</taxon>
        <taxon>Amphioxiformes</taxon>
        <taxon>Branchiostomatidae</taxon>
        <taxon>Branchiostoma</taxon>
    </lineage>
</organism>